<proteinExistence type="predicted"/>
<dbReference type="PROSITE" id="PS50886">
    <property type="entry name" value="TRBD"/>
    <property type="match status" value="1"/>
</dbReference>
<feature type="domain" description="TRNA-binding" evidence="6">
    <location>
        <begin position="209"/>
        <end position="328"/>
    </location>
</feature>
<feature type="compositionally biased region" description="Low complexity" evidence="4">
    <location>
        <begin position="155"/>
        <end position="181"/>
    </location>
</feature>
<dbReference type="OrthoDB" id="19141at2759"/>
<accession>A0A517LBX7</accession>
<dbReference type="GO" id="GO:0000049">
    <property type="term" value="F:tRNA binding"/>
    <property type="evidence" value="ECO:0007669"/>
    <property type="project" value="UniProtKB-UniRule"/>
</dbReference>
<organism evidence="7 8">
    <name type="scientific">Venturia effusa</name>
    <dbReference type="NCBI Taxonomy" id="50376"/>
    <lineage>
        <taxon>Eukaryota</taxon>
        <taxon>Fungi</taxon>
        <taxon>Dikarya</taxon>
        <taxon>Ascomycota</taxon>
        <taxon>Pezizomycotina</taxon>
        <taxon>Dothideomycetes</taxon>
        <taxon>Pleosporomycetidae</taxon>
        <taxon>Venturiales</taxon>
        <taxon>Venturiaceae</taxon>
        <taxon>Venturia</taxon>
    </lineage>
</organism>
<evidence type="ECO:0000313" key="8">
    <source>
        <dbReference type="Proteomes" id="UP000316270"/>
    </source>
</evidence>
<dbReference type="FunFam" id="2.40.50.140:FF:000199">
    <property type="entry name" value="tRNA-aminoacylation cofactor ARC1"/>
    <property type="match status" value="1"/>
</dbReference>
<dbReference type="InterPro" id="IPR036282">
    <property type="entry name" value="Glutathione-S-Trfase_C_sf"/>
</dbReference>
<dbReference type="Gene3D" id="1.20.1050.130">
    <property type="match status" value="1"/>
</dbReference>
<feature type="region of interest" description="Disordered" evidence="4">
    <location>
        <begin position="143"/>
        <end position="209"/>
    </location>
</feature>
<dbReference type="Pfam" id="PF01588">
    <property type="entry name" value="tRNA_bind"/>
    <property type="match status" value="1"/>
</dbReference>
<dbReference type="SUPFAM" id="SSF82199">
    <property type="entry name" value="SET domain"/>
    <property type="match status" value="1"/>
</dbReference>
<dbReference type="PANTHER" id="PTHR11586:SF33">
    <property type="entry name" value="AMINOACYL TRNA SYNTHASE COMPLEX-INTERACTING MULTIFUNCTIONAL PROTEIN 1"/>
    <property type="match status" value="1"/>
</dbReference>
<evidence type="ECO:0000256" key="4">
    <source>
        <dbReference type="SAM" id="MobiDB-lite"/>
    </source>
</evidence>
<dbReference type="CDD" id="cd10304">
    <property type="entry name" value="GST_C_Arc1p_N_like"/>
    <property type="match status" value="1"/>
</dbReference>
<keyword evidence="8" id="KW-1185">Reference proteome</keyword>
<dbReference type="InterPro" id="IPR002547">
    <property type="entry name" value="tRNA-bd_dom"/>
</dbReference>
<evidence type="ECO:0000256" key="3">
    <source>
        <dbReference type="PROSITE-ProRule" id="PRU00209"/>
    </source>
</evidence>
<dbReference type="SUPFAM" id="SSF50249">
    <property type="entry name" value="Nucleic acid-binding proteins"/>
    <property type="match status" value="1"/>
</dbReference>
<dbReference type="CDD" id="cd20071">
    <property type="entry name" value="SET_SMYD"/>
    <property type="match status" value="1"/>
</dbReference>
<feature type="compositionally biased region" description="Basic and acidic residues" evidence="4">
    <location>
        <begin position="143"/>
        <end position="154"/>
    </location>
</feature>
<dbReference type="Gene3D" id="2.170.270.10">
    <property type="entry name" value="SET domain"/>
    <property type="match status" value="1"/>
</dbReference>
<evidence type="ECO:0000259" key="6">
    <source>
        <dbReference type="PROSITE" id="PS50886"/>
    </source>
</evidence>
<keyword evidence="1 3" id="KW-0820">tRNA-binding</keyword>
<keyword evidence="2 3" id="KW-0694">RNA-binding</keyword>
<dbReference type="AlphaFoldDB" id="A0A517LBX7"/>
<dbReference type="InterPro" id="IPR053836">
    <property type="entry name" value="Arc1-like_N"/>
</dbReference>
<dbReference type="EMBL" id="CP042193">
    <property type="protein sequence ID" value="QDS73129.1"/>
    <property type="molecule type" value="Genomic_DNA"/>
</dbReference>
<evidence type="ECO:0000256" key="2">
    <source>
        <dbReference type="ARBA" id="ARBA00022884"/>
    </source>
</evidence>
<dbReference type="SUPFAM" id="SSF47616">
    <property type="entry name" value="GST C-terminal domain-like"/>
    <property type="match status" value="1"/>
</dbReference>
<dbReference type="Pfam" id="PF21972">
    <property type="entry name" value="Arc1p_N_like"/>
    <property type="match status" value="1"/>
</dbReference>
<reference evidence="7 8" key="1">
    <citation type="submission" date="2019-07" db="EMBL/GenBank/DDBJ databases">
        <title>Finished genome of Venturia effusa.</title>
        <authorList>
            <person name="Young C.A."/>
            <person name="Cox M.P."/>
            <person name="Ganley A.R.D."/>
            <person name="David W.J."/>
        </authorList>
    </citation>
    <scope>NUCLEOTIDE SEQUENCE [LARGE SCALE GENOMIC DNA]</scope>
    <source>
        <strain evidence="8">albino</strain>
    </source>
</reference>
<dbReference type="CDD" id="cd02799">
    <property type="entry name" value="tRNA_bind_EMAP-II_like"/>
    <property type="match status" value="1"/>
</dbReference>
<dbReference type="GO" id="GO:0017102">
    <property type="term" value="C:methionyl glutamyl tRNA synthetase complex"/>
    <property type="evidence" value="ECO:0007669"/>
    <property type="project" value="TreeGrafter"/>
</dbReference>
<name>A0A517LBX7_9PEZI</name>
<dbReference type="PROSITE" id="PS50280">
    <property type="entry name" value="SET"/>
    <property type="match status" value="1"/>
</dbReference>
<sequence>MSRRQFSILLRRMADAFKEITYSPAEKAEIEQWTTTSSHIASPNEDQAKTAERLSTLNRHLSSRTTILGSKPSTADTALYERLAPVVSNWSSEERTGEHGYHHIVRHLDFVQNSSLFGLKLDKKVAVDPNDVKFAIKPIDPKAEKERKKKEKEMAAAASGEAPTAAPVAAESASASGPPAGKEGGRQKKEKKEKAPKAPKPAPVEKPLSPSLIDLRVGHILKAVQHPDAEKLFVSTIAVGDAPGTDNTTEYEGKVVRTVCSGLNGLIPLEEMQGRKIVAVCNLKPVTMRGVKSSAMVLAASPRDEEGHGGPVELVNPPEGTEAGERVYFEGWEGEPEGVLNPKKKVWETFQPGFTTTDDLEVGFDVAAVPQLADQHSSAVTLGKLKTKQGICTVKSLKGATVDGNAAKGNGLFATRNIAAGEIIVEENSILSLDIREQDLVDSAYGLNSEVQSAINNLQTQQRIDFQALCYDEVRVRQIPTLTADVDRFFANRFECQGDVEGSRYLAVFKDCGWVNHSCVPNACHYFGHGTRGFLRAVQDVAEDEEITIDYLSQLLWMTRVQRFSAMDSWPYLRTVHCDCKACIDYTEDLEKHAFFRGSDARRQELGRLQTLLQPYYPTEKTSSAKFRDLCNALEHEQGIGSLLGGTAQPQQLLLQFTERYVQLLEQEGIRDERYLQGLYSLFVLVYFDDAVTGMSGRTPLRHRAVEHAKLLFGDEWSRFFRTYTPY</sequence>
<feature type="domain" description="SET" evidence="5">
    <location>
        <begin position="389"/>
        <end position="552"/>
    </location>
</feature>
<dbReference type="Gene3D" id="2.40.50.140">
    <property type="entry name" value="Nucleic acid-binding proteins"/>
    <property type="match status" value="1"/>
</dbReference>
<evidence type="ECO:0000256" key="1">
    <source>
        <dbReference type="ARBA" id="ARBA00022555"/>
    </source>
</evidence>
<dbReference type="Pfam" id="PF00856">
    <property type="entry name" value="SET"/>
    <property type="match status" value="1"/>
</dbReference>
<evidence type="ECO:0008006" key="9">
    <source>
        <dbReference type="Google" id="ProtNLM"/>
    </source>
</evidence>
<dbReference type="InterPro" id="IPR012340">
    <property type="entry name" value="NA-bd_OB-fold"/>
</dbReference>
<gene>
    <name evidence="7" type="ORF">FKW77_001505</name>
</gene>
<dbReference type="STRING" id="50376.A0A517LBX7"/>
<protein>
    <recommendedName>
        <fullName evidence="9">tRNA-binding domain-containing protein</fullName>
    </recommendedName>
</protein>
<dbReference type="InterPro" id="IPR046341">
    <property type="entry name" value="SET_dom_sf"/>
</dbReference>
<dbReference type="PANTHER" id="PTHR11586">
    <property type="entry name" value="TRNA-AMINOACYLATION COFACTOR ARC1 FAMILY MEMBER"/>
    <property type="match status" value="1"/>
</dbReference>
<dbReference type="Proteomes" id="UP000316270">
    <property type="component" value="Chromosome 9"/>
</dbReference>
<dbReference type="InterPro" id="IPR051270">
    <property type="entry name" value="Tyrosine-tRNA_ligase_regulator"/>
</dbReference>
<dbReference type="InterPro" id="IPR001214">
    <property type="entry name" value="SET_dom"/>
</dbReference>
<evidence type="ECO:0000313" key="7">
    <source>
        <dbReference type="EMBL" id="QDS73129.1"/>
    </source>
</evidence>
<evidence type="ECO:0000259" key="5">
    <source>
        <dbReference type="PROSITE" id="PS50280"/>
    </source>
</evidence>
<feature type="compositionally biased region" description="Basic and acidic residues" evidence="4">
    <location>
        <begin position="183"/>
        <end position="196"/>
    </location>
</feature>